<name>A0A238H890_9BURK</name>
<proteinExistence type="predicted"/>
<feature type="region of interest" description="Disordered" evidence="1">
    <location>
        <begin position="1"/>
        <end position="41"/>
    </location>
</feature>
<dbReference type="AlphaFoldDB" id="A0A238H890"/>
<accession>A0A238H890</accession>
<evidence type="ECO:0000256" key="1">
    <source>
        <dbReference type="SAM" id="MobiDB-lite"/>
    </source>
</evidence>
<feature type="compositionally biased region" description="Basic residues" evidence="1">
    <location>
        <begin position="9"/>
        <end position="22"/>
    </location>
</feature>
<reference evidence="2 3" key="1">
    <citation type="submission" date="2017-04" db="EMBL/GenBank/DDBJ databases">
        <authorList>
            <person name="Afonso C.L."/>
            <person name="Miller P.J."/>
            <person name="Scott M.A."/>
            <person name="Spackman E."/>
            <person name="Goraichik I."/>
            <person name="Dimitrov K.M."/>
            <person name="Suarez D.L."/>
            <person name="Swayne D.E."/>
        </authorList>
    </citation>
    <scope>NUCLEOTIDE SEQUENCE [LARGE SCALE GENOMIC DNA]</scope>
    <source>
        <strain evidence="2">LMG 28154</strain>
    </source>
</reference>
<sequence length="52" mass="6005">MHAAVSECRKRRNRFQAIKKRPVSTDNGRLHGRKAPPRGCRAPRRAIVKPSW</sequence>
<evidence type="ECO:0000313" key="2">
    <source>
        <dbReference type="EMBL" id="SMG01478.1"/>
    </source>
</evidence>
<feature type="compositionally biased region" description="Basic residues" evidence="1">
    <location>
        <begin position="30"/>
        <end position="41"/>
    </location>
</feature>
<organism evidence="2 3">
    <name type="scientific">Burkholderia singularis</name>
    <dbReference type="NCBI Taxonomy" id="1503053"/>
    <lineage>
        <taxon>Bacteria</taxon>
        <taxon>Pseudomonadati</taxon>
        <taxon>Pseudomonadota</taxon>
        <taxon>Betaproteobacteria</taxon>
        <taxon>Burkholderiales</taxon>
        <taxon>Burkholderiaceae</taxon>
        <taxon>Burkholderia</taxon>
        <taxon>pseudomallei group</taxon>
    </lineage>
</organism>
<dbReference type="Proteomes" id="UP000198460">
    <property type="component" value="Unassembled WGS sequence"/>
</dbReference>
<protein>
    <submittedName>
        <fullName evidence="2">Uncharacterized protein</fullName>
    </submittedName>
</protein>
<gene>
    <name evidence="2" type="ORF">BSIN_4357</name>
</gene>
<dbReference type="EMBL" id="FXAN01000074">
    <property type="protein sequence ID" value="SMG01478.1"/>
    <property type="molecule type" value="Genomic_DNA"/>
</dbReference>
<evidence type="ECO:0000313" key="3">
    <source>
        <dbReference type="Proteomes" id="UP000198460"/>
    </source>
</evidence>